<dbReference type="EMBL" id="BSSQ01000006">
    <property type="protein sequence ID" value="GLX67206.1"/>
    <property type="molecule type" value="Genomic_DNA"/>
</dbReference>
<keyword evidence="6" id="KW-1185">Reference proteome</keyword>
<keyword evidence="1" id="KW-0677">Repeat</keyword>
<accession>A0ABQ6GC90</accession>
<feature type="chain" id="PRO_5047050600" description="Sortilin N-terminal domain-containing protein" evidence="3">
    <location>
        <begin position="22"/>
        <end position="429"/>
    </location>
</feature>
<dbReference type="Gene3D" id="2.130.10.10">
    <property type="entry name" value="YVTN repeat-like/Quinoprotein amine dehydrogenase"/>
    <property type="match status" value="2"/>
</dbReference>
<evidence type="ECO:0000256" key="3">
    <source>
        <dbReference type="SAM" id="SignalP"/>
    </source>
</evidence>
<organism evidence="5 6">
    <name type="scientific">Paenibacillus glycanilyticus</name>
    <dbReference type="NCBI Taxonomy" id="126569"/>
    <lineage>
        <taxon>Bacteria</taxon>
        <taxon>Bacillati</taxon>
        <taxon>Bacillota</taxon>
        <taxon>Bacilli</taxon>
        <taxon>Bacillales</taxon>
        <taxon>Paenibacillaceae</taxon>
        <taxon>Paenibacillus</taxon>
    </lineage>
</organism>
<dbReference type="PROSITE" id="PS51257">
    <property type="entry name" value="PROKAR_LIPOPROTEIN"/>
    <property type="match status" value="1"/>
</dbReference>
<reference evidence="5 6" key="1">
    <citation type="submission" date="2023-03" db="EMBL/GenBank/DDBJ databases">
        <title>Draft genome sequence of the bacteria which degrade cell wall of Tricholomamatutake.</title>
        <authorList>
            <person name="Konishi Y."/>
            <person name="Fukuta Y."/>
            <person name="Shirasaka N."/>
        </authorList>
    </citation>
    <scope>NUCLEOTIDE SEQUENCE [LARGE SCALE GENOMIC DNA]</scope>
    <source>
        <strain evidence="6">mu1</strain>
    </source>
</reference>
<dbReference type="RefSeq" id="WP_284237954.1">
    <property type="nucleotide sequence ID" value="NZ_BSSQ01000006.1"/>
</dbReference>
<dbReference type="PANTHER" id="PTHR47199:SF2">
    <property type="entry name" value="PHOTOSYSTEM II STABILITY_ASSEMBLY FACTOR HCF136, CHLOROPLASTIC"/>
    <property type="match status" value="1"/>
</dbReference>
<evidence type="ECO:0000313" key="5">
    <source>
        <dbReference type="EMBL" id="GLX67206.1"/>
    </source>
</evidence>
<name>A0ABQ6GC90_9BACL</name>
<dbReference type="InterPro" id="IPR002860">
    <property type="entry name" value="BNR_rpt"/>
</dbReference>
<dbReference type="Proteomes" id="UP001157114">
    <property type="component" value="Unassembled WGS sequence"/>
</dbReference>
<comment type="caution">
    <text evidence="5">The sequence shown here is derived from an EMBL/GenBank/DDBJ whole genome shotgun (WGS) entry which is preliminary data.</text>
</comment>
<dbReference type="PANTHER" id="PTHR47199">
    <property type="entry name" value="PHOTOSYSTEM II STABILITY/ASSEMBLY FACTOR HCF136, CHLOROPLASTIC"/>
    <property type="match status" value="1"/>
</dbReference>
<sequence length="429" mass="45152">MIKKISTLILLLTLSVTLLLAGCSKSDDNSTNTPATEETGSNSPSNSNSTNSGSTTTPSSSPDGETSSQQPGNTDNAGGGNSSNPTPVSTNEQEAQISNVTALRLADAKSGWVAGNGQIARTDDGGAHWKVQYSSDKPVNQIFALSSSKVWATVGDENAKSLTLIQSTNGGKTWTNAGTVPNRGYLHFTSDKTAFSGNAMTKDGGKTWTELQTPGKEIDEVYFHDVNNGWAVQMVNGSMLFMHSANGGKTWDTVMSRKTEVAPGKVIIRSTADKDAWIELIGDAGMTQISYSLFHTTDGGKTWTPVIVKNGAGSGPAPGFTMDDANIPNGMKSTSPGTLYVVNPQTAVMGGQCQACDTPNTIMQTTDGGKHWSIGKSEFAGFGTQYMAAADASHIWFIATDGTNPAVLYTSTDGGKSWHKTFTFKKPQA</sequence>
<feature type="compositionally biased region" description="Polar residues" evidence="2">
    <location>
        <begin position="69"/>
        <end position="96"/>
    </location>
</feature>
<dbReference type="Pfam" id="PF02012">
    <property type="entry name" value="BNR"/>
    <property type="match status" value="1"/>
</dbReference>
<keyword evidence="3" id="KW-0732">Signal</keyword>
<evidence type="ECO:0000313" key="6">
    <source>
        <dbReference type="Proteomes" id="UP001157114"/>
    </source>
</evidence>
<dbReference type="SUPFAM" id="SSF110296">
    <property type="entry name" value="Oligoxyloglucan reducing end-specific cellobiohydrolase"/>
    <property type="match status" value="2"/>
</dbReference>
<evidence type="ECO:0000256" key="1">
    <source>
        <dbReference type="ARBA" id="ARBA00022737"/>
    </source>
</evidence>
<feature type="region of interest" description="Disordered" evidence="2">
    <location>
        <begin position="24"/>
        <end position="96"/>
    </location>
</feature>
<feature type="signal peptide" evidence="3">
    <location>
        <begin position="1"/>
        <end position="21"/>
    </location>
</feature>
<feature type="domain" description="Sortilin N-terminal" evidence="4">
    <location>
        <begin position="200"/>
        <end position="306"/>
    </location>
</feature>
<feature type="compositionally biased region" description="Low complexity" evidence="2">
    <location>
        <begin position="36"/>
        <end position="68"/>
    </location>
</feature>
<dbReference type="CDD" id="cd15482">
    <property type="entry name" value="Sialidase_non-viral"/>
    <property type="match status" value="1"/>
</dbReference>
<gene>
    <name evidence="5" type="ORF">MU1_15510</name>
</gene>
<evidence type="ECO:0000256" key="2">
    <source>
        <dbReference type="SAM" id="MobiDB-lite"/>
    </source>
</evidence>
<dbReference type="InterPro" id="IPR015943">
    <property type="entry name" value="WD40/YVTN_repeat-like_dom_sf"/>
</dbReference>
<dbReference type="InterPro" id="IPR031778">
    <property type="entry name" value="Sortilin_N"/>
</dbReference>
<dbReference type="Pfam" id="PF15902">
    <property type="entry name" value="Sortilin-Vps10"/>
    <property type="match status" value="1"/>
</dbReference>
<proteinExistence type="predicted"/>
<evidence type="ECO:0000259" key="4">
    <source>
        <dbReference type="Pfam" id="PF15902"/>
    </source>
</evidence>
<protein>
    <recommendedName>
        <fullName evidence="4">Sortilin N-terminal domain-containing protein</fullName>
    </recommendedName>
</protein>